<accession>A0ABT8JLZ7</accession>
<evidence type="ECO:0000313" key="1">
    <source>
        <dbReference type="EMBL" id="MDN4606170.1"/>
    </source>
</evidence>
<gene>
    <name evidence="1" type="ORF">P5G49_01590</name>
</gene>
<name>A0ABT8JLZ7_9BACL</name>
<dbReference type="EMBL" id="JAROCC010000001">
    <property type="protein sequence ID" value="MDN4606170.1"/>
    <property type="molecule type" value="Genomic_DNA"/>
</dbReference>
<protein>
    <submittedName>
        <fullName evidence="1">Uncharacterized protein</fullName>
    </submittedName>
</protein>
<evidence type="ECO:0000313" key="2">
    <source>
        <dbReference type="Proteomes" id="UP001175097"/>
    </source>
</evidence>
<reference evidence="1" key="1">
    <citation type="submission" date="2023-03" db="EMBL/GenBank/DDBJ databases">
        <title>MT1 and MT2 Draft Genomes of Novel Species.</title>
        <authorList>
            <person name="Venkateswaran K."/>
        </authorList>
    </citation>
    <scope>NUCLEOTIDE SEQUENCE</scope>
    <source>
        <strain evidence="1">F6_3S_P_2</strain>
    </source>
</reference>
<dbReference type="RefSeq" id="WP_301241711.1">
    <property type="nucleotide sequence ID" value="NZ_JAROCC010000001.1"/>
</dbReference>
<comment type="caution">
    <text evidence="1">The sequence shown here is derived from an EMBL/GenBank/DDBJ whole genome shotgun (WGS) entry which is preliminary data.</text>
</comment>
<proteinExistence type="predicted"/>
<sequence length="96" mass="10099">MQDGSGYYAISATNAETTVVLFQVVGTLYKQPKGSTGLTIVDMASESKANSKGMVVAATKSPSQPVGTTMLAEGIHYINMPLISETKVTTDKLVVK</sequence>
<dbReference type="Proteomes" id="UP001175097">
    <property type="component" value="Unassembled WGS sequence"/>
</dbReference>
<keyword evidence="2" id="KW-1185">Reference proteome</keyword>
<organism evidence="1 2">
    <name type="scientific">Sporosarcina highlanderae</name>
    <dbReference type="NCBI Taxonomy" id="3035916"/>
    <lineage>
        <taxon>Bacteria</taxon>
        <taxon>Bacillati</taxon>
        <taxon>Bacillota</taxon>
        <taxon>Bacilli</taxon>
        <taxon>Bacillales</taxon>
        <taxon>Caryophanaceae</taxon>
        <taxon>Sporosarcina</taxon>
    </lineage>
</organism>